<feature type="compositionally biased region" description="Polar residues" evidence="1">
    <location>
        <begin position="261"/>
        <end position="296"/>
    </location>
</feature>
<feature type="compositionally biased region" description="Low complexity" evidence="1">
    <location>
        <begin position="353"/>
        <end position="366"/>
    </location>
</feature>
<dbReference type="FunCoup" id="M3XK25">
    <property type="interactions" value="445"/>
</dbReference>
<dbReference type="Proteomes" id="UP000008672">
    <property type="component" value="Unassembled WGS sequence"/>
</dbReference>
<dbReference type="CDD" id="cd21801">
    <property type="entry name" value="WH2_Wc_Cobl"/>
    <property type="match status" value="1"/>
</dbReference>
<dbReference type="EMBL" id="AFYH01143209">
    <property type="status" value="NOT_ANNOTATED_CDS"/>
    <property type="molecule type" value="Genomic_DNA"/>
</dbReference>
<reference evidence="3" key="2">
    <citation type="submission" date="2025-08" db="UniProtKB">
        <authorList>
            <consortium name="Ensembl"/>
        </authorList>
    </citation>
    <scope>IDENTIFICATION</scope>
</reference>
<feature type="domain" description="WH2" evidence="2">
    <location>
        <begin position="1120"/>
        <end position="1140"/>
    </location>
</feature>
<reference evidence="4" key="1">
    <citation type="submission" date="2011-08" db="EMBL/GenBank/DDBJ databases">
        <title>The draft genome of Latimeria chalumnae.</title>
        <authorList>
            <person name="Di Palma F."/>
            <person name="Alfoldi J."/>
            <person name="Johnson J."/>
            <person name="Berlin A."/>
            <person name="Gnerre S."/>
            <person name="Jaffe D."/>
            <person name="MacCallum I."/>
            <person name="Young S."/>
            <person name="Walker B.J."/>
            <person name="Lander E."/>
            <person name="Lindblad-Toh K."/>
        </authorList>
    </citation>
    <scope>NUCLEOTIDE SEQUENCE [LARGE SCALE GENOMIC DNA]</scope>
    <source>
        <strain evidence="4">Wild caught</strain>
    </source>
</reference>
<feature type="compositionally biased region" description="Basic and acidic residues" evidence="1">
    <location>
        <begin position="418"/>
        <end position="444"/>
    </location>
</feature>
<dbReference type="InterPro" id="IPR003124">
    <property type="entry name" value="WH2_dom"/>
</dbReference>
<feature type="compositionally biased region" description="Polar residues" evidence="1">
    <location>
        <begin position="309"/>
        <end position="323"/>
    </location>
</feature>
<dbReference type="GeneTree" id="ENSGT00530000063608"/>
<feature type="region of interest" description="Disordered" evidence="1">
    <location>
        <begin position="1"/>
        <end position="34"/>
    </location>
</feature>
<dbReference type="EMBL" id="AFYH01143211">
    <property type="status" value="NOT_ANNOTATED_CDS"/>
    <property type="molecule type" value="Genomic_DNA"/>
</dbReference>
<evidence type="ECO:0000256" key="1">
    <source>
        <dbReference type="SAM" id="MobiDB-lite"/>
    </source>
</evidence>
<feature type="compositionally biased region" description="Low complexity" evidence="1">
    <location>
        <begin position="807"/>
        <end position="817"/>
    </location>
</feature>
<dbReference type="Pfam" id="PF09469">
    <property type="entry name" value="Cobl"/>
    <property type="match status" value="1"/>
</dbReference>
<feature type="compositionally biased region" description="Basic and acidic residues" evidence="1">
    <location>
        <begin position="725"/>
        <end position="740"/>
    </location>
</feature>
<protein>
    <submittedName>
        <fullName evidence="3">Cordon-bleu WH2 repeat protein like 1</fullName>
    </submittedName>
</protein>
<feature type="compositionally biased region" description="Polar residues" evidence="1">
    <location>
        <begin position="461"/>
        <end position="477"/>
    </location>
</feature>
<dbReference type="EMBL" id="AFYH01143213">
    <property type="status" value="NOT_ANNOTATED_CDS"/>
    <property type="molecule type" value="Genomic_DNA"/>
</dbReference>
<reference evidence="3" key="3">
    <citation type="submission" date="2025-09" db="UniProtKB">
        <authorList>
            <consortium name="Ensembl"/>
        </authorList>
    </citation>
    <scope>IDENTIFICATION</scope>
</reference>
<feature type="region of interest" description="Disordered" evidence="1">
    <location>
        <begin position="461"/>
        <end position="497"/>
    </location>
</feature>
<accession>M3XK25</accession>
<dbReference type="EMBL" id="AFYH01143212">
    <property type="status" value="NOT_ANNOTATED_CDS"/>
    <property type="molecule type" value="Genomic_DNA"/>
</dbReference>
<dbReference type="EMBL" id="AFYH01143208">
    <property type="status" value="NOT_ANNOTATED_CDS"/>
    <property type="molecule type" value="Genomic_DNA"/>
</dbReference>
<dbReference type="Ensembl" id="ENSLACT00000026209.1">
    <property type="protein sequence ID" value="ENSLACP00000023081.1"/>
    <property type="gene ID" value="ENSLACG00000012736.2"/>
</dbReference>
<dbReference type="eggNOG" id="KOG3751">
    <property type="taxonomic scope" value="Eukaryota"/>
</dbReference>
<dbReference type="PANTHER" id="PTHR21557">
    <property type="entry name" value="CORDON-BLEU"/>
    <property type="match status" value="1"/>
</dbReference>
<dbReference type="AlphaFoldDB" id="M3XK25"/>
<dbReference type="PROSITE" id="PS51082">
    <property type="entry name" value="WH2"/>
    <property type="match status" value="1"/>
</dbReference>
<feature type="region of interest" description="Disordered" evidence="1">
    <location>
        <begin position="707"/>
        <end position="740"/>
    </location>
</feature>
<dbReference type="InterPro" id="IPR019025">
    <property type="entry name" value="Cordon-bleu_ubiquitin_domain"/>
</dbReference>
<name>M3XK25_LATCH</name>
<feature type="region of interest" description="Disordered" evidence="1">
    <location>
        <begin position="404"/>
        <end position="448"/>
    </location>
</feature>
<feature type="compositionally biased region" description="Polar residues" evidence="1">
    <location>
        <begin position="708"/>
        <end position="720"/>
    </location>
</feature>
<dbReference type="GO" id="GO:0003785">
    <property type="term" value="F:actin monomer binding"/>
    <property type="evidence" value="ECO:0007669"/>
    <property type="project" value="InterPro"/>
</dbReference>
<evidence type="ECO:0000313" key="4">
    <source>
        <dbReference type="Proteomes" id="UP000008672"/>
    </source>
</evidence>
<dbReference type="EMBL" id="AFYH01143210">
    <property type="status" value="NOT_ANNOTATED_CDS"/>
    <property type="molecule type" value="Genomic_DNA"/>
</dbReference>
<evidence type="ECO:0000259" key="2">
    <source>
        <dbReference type="PROSITE" id="PS51082"/>
    </source>
</evidence>
<dbReference type="Bgee" id="ENSLACG00000012736">
    <property type="expression patterns" value="Expressed in pelvic fin and 5 other cell types or tissues"/>
</dbReference>
<proteinExistence type="predicted"/>
<dbReference type="STRING" id="7897.ENSLACP00000023081"/>
<feature type="region of interest" description="Disordered" evidence="1">
    <location>
        <begin position="776"/>
        <end position="817"/>
    </location>
</feature>
<evidence type="ECO:0000313" key="3">
    <source>
        <dbReference type="Ensembl" id="ENSLACP00000023081.1"/>
    </source>
</evidence>
<organism evidence="3 4">
    <name type="scientific">Latimeria chalumnae</name>
    <name type="common">Coelacanth</name>
    <dbReference type="NCBI Taxonomy" id="7897"/>
    <lineage>
        <taxon>Eukaryota</taxon>
        <taxon>Metazoa</taxon>
        <taxon>Chordata</taxon>
        <taxon>Craniata</taxon>
        <taxon>Vertebrata</taxon>
        <taxon>Euteleostomi</taxon>
        <taxon>Coelacanthiformes</taxon>
        <taxon>Coelacanthidae</taxon>
        <taxon>Latimeria</taxon>
    </lineage>
</organism>
<keyword evidence="4" id="KW-1185">Reference proteome</keyword>
<dbReference type="EMBL" id="AFYH01143206">
    <property type="status" value="NOT_ANNOTATED_CDS"/>
    <property type="molecule type" value="Genomic_DNA"/>
</dbReference>
<dbReference type="InParanoid" id="M3XK25"/>
<dbReference type="EMBL" id="AFYH01143205">
    <property type="status" value="NOT_ANNOTATED_CDS"/>
    <property type="molecule type" value="Genomic_DNA"/>
</dbReference>
<feature type="region of interest" description="Disordered" evidence="1">
    <location>
        <begin position="254"/>
        <end position="324"/>
    </location>
</feature>
<dbReference type="PANTHER" id="PTHR21557:SF2">
    <property type="entry name" value="CORDON-BLEU PROTEIN-LIKE 1"/>
    <property type="match status" value="1"/>
</dbReference>
<dbReference type="EMBL" id="AFYH01143207">
    <property type="status" value="NOT_ANNOTATED_CDS"/>
    <property type="molecule type" value="Genomic_DNA"/>
</dbReference>
<dbReference type="EMBL" id="AFYH01143204">
    <property type="status" value="NOT_ANNOTATED_CDS"/>
    <property type="molecule type" value="Genomic_DNA"/>
</dbReference>
<gene>
    <name evidence="3" type="primary">COBLL1</name>
</gene>
<sequence length="1164" mass="128191">MEGQLHSHAATASLPPSGRRKAKGKAPLPPSNLRQIDVSSETKTIEPINLTMEQKENITDRDIELLVVLPEGEEKLATVHGSKPIMDLFIFFCGKYHLNPSSHSVELVSADKNQIKFKPNTLIGTLEVQKIILKPKNLDEKNRKPTIVVPEQTVRVVINYKKTQKTIVRVSPSISLQKLIPVIGEKCEFDEKHTVLLRDYQSQEHLDLTKSLNELGLRELYAMDTSREPCQTLQNTDTILKEKDNKGFFNLFRRSRKKQEQTTSAPTTPSLSQQRPVAISLHSSQLTQFDSSTLTSGMPKKRRAPLPPISTSQSVPKDLSQVQERPASCVVQSIAVDGSEQNLPGLGRARTGSLQLRRSTSSNSSLKRNKRKAPSPPSPPSKMPQDQSNLLNKTDEFVDETPKIGIVPEAPGENVSEESARTGLDHSLEIHEKQETRVPEKDGGDDSANILQEVSSTCNSISLQSGMGRNESASACSSEDENRSMEASEISKGEKEESISTNSKVLCDSRGDLIKHNVADPKTADLSECGDFENKHVETSLDVQTDSTSIYQINKEEGLQEERLDGVENVKESYITENSKPVVEEKICYQTCNKELAVIQRVKPNRVVESLKQAVNVIESVVAQDAAVQATPSNDSIGITHDKLVTKNDFLQHAQPCISQDKKYMAYQNTDMSLALQDSNSENQVVRDSIGIKEEKLPTDHDPVLTLEKSSVDQSNTSIKSLPIYKRDSEPKPKPSNEVTRDYIPKIGLTTYKIVPPKSLEKLRDFEVKTMQVDIQTPPKNTSASSNSEPYMTTEVPDESKLPMGVPSASALSSRPDSSVMRELAVKLKEKVDTTNSVACSNATDVQDKNQNPNNLSKPVISKTSSVFKDSQPTASVQLQNKSVIPLEGNEKPIILGPKMKPGSFYLQLQKRTSGLYVTSAIAKNKNSLSQNIDKENASLPLPEKSTVCTDEIFPPPPEFAEKHSEHLKEKVSEKLSSSGTSTLKESRPLSFPSKQLNFQKLRTFATPRPYSSTSPSPFALAVSSAVKKSQSFKGHAINSQPSRVDSANIHSAAENLKDSSSISSSSMESSDQFNRLKRMSVCETTEDVDETQHLQTQSLHCPDGQKPVSACQNSDLDQIRQNLLEAIRSGDGAAKLRKVPTSSNTVSFNGSLALNHSISSQTQ</sequence>
<dbReference type="OMA" id="ETTENRC"/>
<feature type="compositionally biased region" description="Basic and acidic residues" evidence="1">
    <location>
        <begin position="480"/>
        <end position="497"/>
    </location>
</feature>
<feature type="compositionally biased region" description="Polar residues" evidence="1">
    <location>
        <begin position="776"/>
        <end position="791"/>
    </location>
</feature>
<dbReference type="Gene3D" id="3.10.20.90">
    <property type="entry name" value="Phosphatidylinositol 3-kinase Catalytic Subunit, Chain A, domain 1"/>
    <property type="match status" value="1"/>
</dbReference>
<dbReference type="InterPro" id="IPR039895">
    <property type="entry name" value="COBL-like"/>
</dbReference>
<feature type="region of interest" description="Disordered" evidence="1">
    <location>
        <begin position="340"/>
        <end position="388"/>
    </location>
</feature>